<feature type="region of interest" description="Disordered" evidence="1">
    <location>
        <begin position="1"/>
        <end position="36"/>
    </location>
</feature>
<name>A0ABX0WLQ3_9RHOO</name>
<gene>
    <name evidence="2" type="ORF">HCX48_09830</name>
</gene>
<dbReference type="Pfam" id="PF07357">
    <property type="entry name" value="DRAT"/>
    <property type="match status" value="1"/>
</dbReference>
<accession>A0ABX0WLQ3</accession>
<dbReference type="InterPro" id="IPR009953">
    <property type="entry name" value="DRA_trans"/>
</dbReference>
<organism evidence="2 3">
    <name type="scientific">Rhodocyclus gracilis</name>
    <dbReference type="NCBI Taxonomy" id="2929842"/>
    <lineage>
        <taxon>Bacteria</taxon>
        <taxon>Pseudomonadati</taxon>
        <taxon>Pseudomonadota</taxon>
        <taxon>Betaproteobacteria</taxon>
        <taxon>Rhodocyclales</taxon>
        <taxon>Rhodocyclaceae</taxon>
        <taxon>Rhodocyclus</taxon>
    </lineage>
</organism>
<comment type="caution">
    <text evidence="2">The sequence shown here is derived from an EMBL/GenBank/DDBJ whole genome shotgun (WGS) entry which is preliminary data.</text>
</comment>
<evidence type="ECO:0000313" key="2">
    <source>
        <dbReference type="EMBL" id="NJA89520.1"/>
    </source>
</evidence>
<protein>
    <submittedName>
        <fullName evidence="2">NAD(+)--dinitrogen-reductase ADP-D-ribosyltransferase</fullName>
    </submittedName>
</protein>
<dbReference type="RefSeq" id="WP_167682027.1">
    <property type="nucleotide sequence ID" value="NZ_JAATWB010000006.1"/>
</dbReference>
<evidence type="ECO:0000256" key="1">
    <source>
        <dbReference type="SAM" id="MobiDB-lite"/>
    </source>
</evidence>
<evidence type="ECO:0000313" key="3">
    <source>
        <dbReference type="Proteomes" id="UP000720344"/>
    </source>
</evidence>
<feature type="compositionally biased region" description="Basic and acidic residues" evidence="1">
    <location>
        <begin position="1"/>
        <end position="17"/>
    </location>
</feature>
<dbReference type="Proteomes" id="UP000720344">
    <property type="component" value="Unassembled WGS sequence"/>
</dbReference>
<sequence>MPDIKEESEFLSGRDESPEGAEVDNHGAACRADDNRQDAPSLVSAPVASASRAPLPAHSCLPINRCNLPASVLAGLTFQKHPAALEIDGVAVFHRDLFRRLDLLDAALARAAAFRDYMSVRFCLEQLDEAGLTEAASSRAKANWLRLLRGWSFNADSREGAALKGWVESRFGLLPRFHGERLRDPSSPASMRYQEMRAQALYGANALEAQLDLVYAYCQYEFRRRAEDEAGRRGTASCLLYRGVNRLAEHEVLQSLPGGHQIVWLNSLCSFSRSRERAGEFGDHILCARVPQAKIFVHSALLPGALQGEDECVVIGGAYAVTQSTF</sequence>
<reference evidence="3" key="1">
    <citation type="submission" date="2020-03" db="EMBL/GenBank/DDBJ databases">
        <title>Whole-genome sequence of the purple nonsulfur bacterium Rhodocyclus tenuis DSM112.</title>
        <authorList>
            <person name="Kyndt J.A."/>
            <person name="Meyer T.E."/>
        </authorList>
    </citation>
    <scope>NUCLEOTIDE SEQUENCE [LARGE SCALE GENOMIC DNA]</scope>
    <source>
        <strain evidence="3">DSM 112</strain>
    </source>
</reference>
<proteinExistence type="predicted"/>
<dbReference type="EMBL" id="JAATWB010000006">
    <property type="protein sequence ID" value="NJA89520.1"/>
    <property type="molecule type" value="Genomic_DNA"/>
</dbReference>
<keyword evidence="3" id="KW-1185">Reference proteome</keyword>